<keyword evidence="1" id="KW-0378">Hydrolase</keyword>
<gene>
    <name evidence="1" type="ORF">LshimejAT787_0407920</name>
</gene>
<dbReference type="EMBL" id="BRPK01000004">
    <property type="protein sequence ID" value="GLB37741.1"/>
    <property type="molecule type" value="Genomic_DNA"/>
</dbReference>
<name>A0A9P3PLY7_LYOSH</name>
<dbReference type="AlphaFoldDB" id="A0A9P3PLY7"/>
<dbReference type="OrthoDB" id="347435at2759"/>
<comment type="caution">
    <text evidence="1">The sequence shown here is derived from an EMBL/GenBank/DDBJ whole genome shotgun (WGS) entry which is preliminary data.</text>
</comment>
<dbReference type="Proteomes" id="UP001063166">
    <property type="component" value="Unassembled WGS sequence"/>
</dbReference>
<proteinExistence type="predicted"/>
<accession>A0A9P3PLY7</accession>
<dbReference type="InterPro" id="IPR027417">
    <property type="entry name" value="P-loop_NTPase"/>
</dbReference>
<keyword evidence="2" id="KW-1185">Reference proteome</keyword>
<protein>
    <submittedName>
        <fullName evidence="1">P-loop containing nucleoside triphosphate hydrolase protein</fullName>
    </submittedName>
</protein>
<dbReference type="GO" id="GO:0016787">
    <property type="term" value="F:hydrolase activity"/>
    <property type="evidence" value="ECO:0007669"/>
    <property type="project" value="UniProtKB-KW"/>
</dbReference>
<evidence type="ECO:0000313" key="1">
    <source>
        <dbReference type="EMBL" id="GLB37741.1"/>
    </source>
</evidence>
<organism evidence="1 2">
    <name type="scientific">Lyophyllum shimeji</name>
    <name type="common">Hon-shimeji</name>
    <name type="synonym">Tricholoma shimeji</name>
    <dbReference type="NCBI Taxonomy" id="47721"/>
    <lineage>
        <taxon>Eukaryota</taxon>
        <taxon>Fungi</taxon>
        <taxon>Dikarya</taxon>
        <taxon>Basidiomycota</taxon>
        <taxon>Agaricomycotina</taxon>
        <taxon>Agaricomycetes</taxon>
        <taxon>Agaricomycetidae</taxon>
        <taxon>Agaricales</taxon>
        <taxon>Tricholomatineae</taxon>
        <taxon>Lyophyllaceae</taxon>
        <taxon>Lyophyllum</taxon>
    </lineage>
</organism>
<dbReference type="SUPFAM" id="SSF52540">
    <property type="entry name" value="P-loop containing nucleoside triphosphate hydrolases"/>
    <property type="match status" value="1"/>
</dbReference>
<dbReference type="Gene3D" id="3.40.50.300">
    <property type="entry name" value="P-loop containing nucleotide triphosphate hydrolases"/>
    <property type="match status" value="1"/>
</dbReference>
<reference evidence="1" key="1">
    <citation type="submission" date="2022-07" db="EMBL/GenBank/DDBJ databases">
        <title>The genome of Lyophyllum shimeji provides insight into the initial evolution of ectomycorrhizal fungal genome.</title>
        <authorList>
            <person name="Kobayashi Y."/>
            <person name="Shibata T."/>
            <person name="Hirakawa H."/>
            <person name="Shigenobu S."/>
            <person name="Nishiyama T."/>
            <person name="Yamada A."/>
            <person name="Hasebe M."/>
            <person name="Kawaguchi M."/>
        </authorList>
    </citation>
    <scope>NUCLEOTIDE SEQUENCE</scope>
    <source>
        <strain evidence="1">AT787</strain>
    </source>
</reference>
<sequence length="225" mass="25569">MGWGQPGTHDVELGIDLLRRLRARESVELPVFDKSLFDGEGDRVATGVAVNPPVDVVILEGWCVGFFPIPSEELSKRWDGIWREESTRLGLRTPVTKYDLERVNETLKQYVELWSYFDIFVQIKPAPVQTYPSQYSIIYQWRLEQEHNMKAANGGRGMSDEAVKSFVDRYIPGYVFFGDIPPPPPSRTSDDMLEQMLLYIRKLFTVFYSPALPPPAAAAVGLPLD</sequence>
<evidence type="ECO:0000313" key="2">
    <source>
        <dbReference type="Proteomes" id="UP001063166"/>
    </source>
</evidence>